<dbReference type="PROSITE" id="PS00623">
    <property type="entry name" value="GMC_OXRED_1"/>
    <property type="match status" value="1"/>
</dbReference>
<dbReference type="PANTHER" id="PTHR11552">
    <property type="entry name" value="GLUCOSE-METHANOL-CHOLINE GMC OXIDOREDUCTASE"/>
    <property type="match status" value="1"/>
</dbReference>
<dbReference type="Pfam" id="PF00732">
    <property type="entry name" value="GMC_oxred_N"/>
    <property type="match status" value="1"/>
</dbReference>
<dbReference type="Pfam" id="PF00106">
    <property type="entry name" value="adh_short"/>
    <property type="match status" value="1"/>
</dbReference>
<dbReference type="InterPro" id="IPR002347">
    <property type="entry name" value="SDR_fam"/>
</dbReference>
<dbReference type="PRINTS" id="PR00081">
    <property type="entry name" value="GDHRDH"/>
</dbReference>
<dbReference type="InterPro" id="IPR007867">
    <property type="entry name" value="GMC_OxRtase_C"/>
</dbReference>
<evidence type="ECO:0000256" key="1">
    <source>
        <dbReference type="ARBA" id="ARBA00010790"/>
    </source>
</evidence>
<evidence type="ECO:0000256" key="3">
    <source>
        <dbReference type="SAM" id="MobiDB-lite"/>
    </source>
</evidence>
<evidence type="ECO:0000259" key="4">
    <source>
        <dbReference type="PROSITE" id="PS00623"/>
    </source>
</evidence>
<dbReference type="InterPro" id="IPR000172">
    <property type="entry name" value="GMC_OxRdtase_N"/>
</dbReference>
<dbReference type="OrthoDB" id="269227at2759"/>
<dbReference type="SUPFAM" id="SSF54373">
    <property type="entry name" value="FAD-linked reductases, C-terminal domain"/>
    <property type="match status" value="1"/>
</dbReference>
<dbReference type="SUPFAM" id="SSF51905">
    <property type="entry name" value="FAD/NAD(P)-binding domain"/>
    <property type="match status" value="1"/>
</dbReference>
<dbReference type="InterPro" id="IPR036188">
    <property type="entry name" value="FAD/NAD-bd_sf"/>
</dbReference>
<dbReference type="EMBL" id="WUBL01000069">
    <property type="protein sequence ID" value="KAF2967347.1"/>
    <property type="molecule type" value="Genomic_DNA"/>
</dbReference>
<dbReference type="InParanoid" id="A0A7C8MSL8"/>
<dbReference type="PANTHER" id="PTHR11552:SF134">
    <property type="entry name" value="GLUCOSE-METHANOL-CHOLINE OXIDOREDUCTASE N-TERMINAL DOMAIN-CONTAINING PROTEIN"/>
    <property type="match status" value="1"/>
</dbReference>
<organism evidence="6 7">
    <name type="scientific">Xylaria multiplex</name>
    <dbReference type="NCBI Taxonomy" id="323545"/>
    <lineage>
        <taxon>Eukaryota</taxon>
        <taxon>Fungi</taxon>
        <taxon>Dikarya</taxon>
        <taxon>Ascomycota</taxon>
        <taxon>Pezizomycotina</taxon>
        <taxon>Sordariomycetes</taxon>
        <taxon>Xylariomycetidae</taxon>
        <taxon>Xylariales</taxon>
        <taxon>Xylariaceae</taxon>
        <taxon>Xylaria</taxon>
    </lineage>
</organism>
<name>A0A7C8MSL8_9PEZI</name>
<keyword evidence="2" id="KW-0274">FAD</keyword>
<gene>
    <name evidence="6" type="ORF">GQX73_g6202</name>
</gene>
<dbReference type="GO" id="GO:0050660">
    <property type="term" value="F:flavin adenine dinucleotide binding"/>
    <property type="evidence" value="ECO:0007669"/>
    <property type="project" value="InterPro"/>
</dbReference>
<evidence type="ECO:0000256" key="2">
    <source>
        <dbReference type="RuleBase" id="RU003968"/>
    </source>
</evidence>
<dbReference type="SUPFAM" id="SSF50044">
    <property type="entry name" value="SH3-domain"/>
    <property type="match status" value="1"/>
</dbReference>
<dbReference type="InterPro" id="IPR012132">
    <property type="entry name" value="GMC_OxRdtase"/>
</dbReference>
<feature type="compositionally biased region" description="Basic and acidic residues" evidence="3">
    <location>
        <begin position="1101"/>
        <end position="1119"/>
    </location>
</feature>
<dbReference type="InterPro" id="IPR036291">
    <property type="entry name" value="NAD(P)-bd_dom_sf"/>
</dbReference>
<comment type="similarity">
    <text evidence="1 2">Belongs to the GMC oxidoreductase family.</text>
</comment>
<reference evidence="6 7" key="1">
    <citation type="submission" date="2019-12" db="EMBL/GenBank/DDBJ databases">
        <title>Draft genome sequence of the ascomycete Xylaria multiplex DSM 110363.</title>
        <authorList>
            <person name="Buettner E."/>
            <person name="Kellner H."/>
        </authorList>
    </citation>
    <scope>NUCLEOTIDE SEQUENCE [LARGE SCALE GENOMIC DNA]</scope>
    <source>
        <strain evidence="6 7">DSM 110363</strain>
    </source>
</reference>
<feature type="domain" description="Glucose-methanol-choline oxidoreductase N-terminal" evidence="5">
    <location>
        <begin position="264"/>
        <end position="278"/>
    </location>
</feature>
<dbReference type="PROSITE" id="PS00624">
    <property type="entry name" value="GMC_OXRED_2"/>
    <property type="match status" value="1"/>
</dbReference>
<evidence type="ECO:0000259" key="5">
    <source>
        <dbReference type="PROSITE" id="PS00624"/>
    </source>
</evidence>
<dbReference type="Gene3D" id="2.30.30.40">
    <property type="entry name" value="SH3 Domains"/>
    <property type="match status" value="1"/>
</dbReference>
<keyword evidence="2" id="KW-0285">Flavoprotein</keyword>
<dbReference type="Proteomes" id="UP000481858">
    <property type="component" value="Unassembled WGS sequence"/>
</dbReference>
<feature type="domain" description="Glucose-methanol-choline oxidoreductase N-terminal" evidence="4">
    <location>
        <begin position="83"/>
        <end position="106"/>
    </location>
</feature>
<dbReference type="Pfam" id="PF05199">
    <property type="entry name" value="GMC_oxred_C"/>
    <property type="match status" value="1"/>
</dbReference>
<dbReference type="Gene3D" id="3.30.560.10">
    <property type="entry name" value="Glucose Oxidase, domain 3"/>
    <property type="match status" value="1"/>
</dbReference>
<keyword evidence="7" id="KW-1185">Reference proteome</keyword>
<proteinExistence type="inferred from homology"/>
<dbReference type="InterPro" id="IPR036028">
    <property type="entry name" value="SH3-like_dom_sf"/>
</dbReference>
<feature type="region of interest" description="Disordered" evidence="3">
    <location>
        <begin position="1101"/>
        <end position="1153"/>
    </location>
</feature>
<evidence type="ECO:0000313" key="7">
    <source>
        <dbReference type="Proteomes" id="UP000481858"/>
    </source>
</evidence>
<comment type="caution">
    <text evidence="6">The sequence shown here is derived from an EMBL/GenBank/DDBJ whole genome shotgun (WGS) entry which is preliminary data.</text>
</comment>
<protein>
    <recommendedName>
        <fullName evidence="4 5">Glucose-methanol-choline oxidoreductase N-terminal domain-containing protein</fullName>
    </recommendedName>
</protein>
<dbReference type="Gene3D" id="3.50.50.60">
    <property type="entry name" value="FAD/NAD(P)-binding domain"/>
    <property type="match status" value="1"/>
</dbReference>
<dbReference type="GO" id="GO:0016614">
    <property type="term" value="F:oxidoreductase activity, acting on CH-OH group of donors"/>
    <property type="evidence" value="ECO:0007669"/>
    <property type="project" value="InterPro"/>
</dbReference>
<feature type="compositionally biased region" description="Polar residues" evidence="3">
    <location>
        <begin position="1124"/>
        <end position="1133"/>
    </location>
</feature>
<feature type="compositionally biased region" description="Low complexity" evidence="3">
    <location>
        <begin position="1134"/>
        <end position="1153"/>
    </location>
</feature>
<evidence type="ECO:0000313" key="6">
    <source>
        <dbReference type="EMBL" id="KAF2967347.1"/>
    </source>
</evidence>
<dbReference type="SUPFAM" id="SSF51735">
    <property type="entry name" value="NAD(P)-binding Rossmann-fold domains"/>
    <property type="match status" value="1"/>
</dbReference>
<dbReference type="CDD" id="cd00174">
    <property type="entry name" value="SH3"/>
    <property type="match status" value="1"/>
</dbReference>
<dbReference type="Gene3D" id="3.40.50.720">
    <property type="entry name" value="NAD(P)-binding Rossmann-like Domain"/>
    <property type="match status" value="1"/>
</dbReference>
<accession>A0A7C8MSL8</accession>
<sequence length="2322" mass="258001">MGDEYDFIVVGAGASGCSIASDLARSNHLPRVLLLEAGGANNDPKLRDLNNTFTQYTDNSLNWGYKSAPLAYANDREICMDTGKGLGGSTAINFTSWVRGPCDEWDEIARVTGDDSWKWENVELRFRRLENYHHLIEPGTGAERYCSHGPDAYGTSGLLHLTSQTTEWKTDLIQTADVWEACGYPLITDMSIGNYIGLLFSPLTGYQGVRSTAADLLHGSPPNLEIEIESTVRRVLVTDGKAIGVELTNGKILKCRKEVILSAGALSTPQILMRSGIGPEKHLNDIGISIVHANDDIGRNLRDHCHVQMHFSVDENPASHHFDGPPTGGAAMGFMKSHLALASAEFQLLPKSERERLSLPTVPTFEVHHFTPAVRQSVPNLGPTSMINLFLLNGQGLGEVKLRSSNPETLPIISLSFLEHEWDKRIVIESTRECLRVMNHAAASKSRDPNAIHICPKSDGEEDILEFWRENLTSTWHMNGTCKIGRTQDEEGACIDPDLRVYGVHNLRVADLSVLPFLPSVHTQSYAYQIGMLAAEKIVHHHGLNRARCSATNTNTIRSRKWADHEAFSVESIVEIHLTMSIAAILTQFFPPRNGAPLTEANLPLQHGKVFIVTGASSGLGYELTRILYGAGGHVYMLTRSRENAEAAAARIKASYSDRENVDPARTQGSIEFIEMDLMDLHSVKQAAQAFLSRERRLDILFNNAGTGARKDAPLSAQGHEYHFSINVLGGFLLTRLLNPTLSQTARNLPPNSVRVVWPASILVEMMSPRSGVNPRFLENPRSVTDVNELYSASKAGAWFLASEFARRQSWTNTPVVFIAGNPGNYITNIWRHTPTLLYYVLRPILRNPVRPIHYTEADIVHVLDGAETYLWMAFSELVTVEEAEAGAYAICGGRWHPGQRKDLVQALKTFTEGGSGRARELFNWQIIEKAKTAVQNFENVGDKVPSHMLKTAKALLEDGERALKVIGPLSTSYYEHYGRIFVDVLKEHDKIAEFRCELEDLLWDFDDFIEVESFTVARFVLLQEASKRAALGILDILKRLTFSPVLISPPGGESTGNSQRHSDSMKCELRPHATSDFLTIPSAKLINPIEGLAISNFRSEKPSEGIESGDSTRNDYEPHLGVSAQSRGSPTESSSTWQSGGSKSTWSSRRTASSWESRDLIPHAKRLSMPLASSSNRIELMDAANSPALTVSPQQPDCTITPSSSFYMLGGFCRGAEEARQGQLGFKKLQRVVRGNTTLVARCTHCLFELDFGAVQRDLNNESSEIFKSNTVAFRLRVLQKCHLSLRSTAEQVYGCPFCIQQRHTTEESDATVFLSQRTLFMHMARHPQPLPIVAGITVIEGAELLPHLKNKFDLHFPNPPMASVTLGVSKEILRLPTAIAIDTKTADRTALQFSVGAKIVGIEFPEEYRGEWAIGWHNGVRAAFEMEAVQLIVPPQNYLQVQGTTRNCQAVARWGWNQKSGDDRWLKFKEGDVISNITWVGSYWCWSGVTSRGRRGIFPQSHLEPNSIRYTDFPFINDLSHKENPGRSSIRDPRSFSGRIDAIYLKGNVDGLFRGHYKSRVSDRDDSALNDLTRDLRELGLSEQIIELLNLGEMNGAIDASTLNTSKGMWLDYLANRLGDIYSDTGTMDIAEAAVKLAVSYNSTNVSTLRDIKWLNDLGVQINPSWAWGGNPGPAKAAIFEWEIPSIFCSQDPNSSGDNVDLRAELRDFVVLNGSDGVFEATTCVQYIEDKFGAAGLEVFDIVVDVLTRSEFSAFLTKRDISLKQPASRLEKRAGAVKAERASRSCITLTTQTTPFDPRYFACMKWLCEALREIPAPSSLEAKHHSWLMKSRMSPCLQLGRGETLTPAITIFSLKPLEPLTDREIGRDCCWTKLFKSAVIAWTPLIHTWGTGLRLSYEMLIRLAAVTNYVCVDNSASGPLSGKGTGGLVAVGFFTALIPIAYDPVTNSTQWHLEVTDNSIIEPEKLKTLKGNWLQMKNPNTFSGSKCFLGWKGNVNVTLGTRKGCYDLQWTDLPKVERTFHLEGFEIGGEIGIGDIIPISLKHAGNLSFKARSTVQSFTAISHYEQAIRILSHHVALVYDSESSIAWLVPQLSWTLHLCHVWYRHIHKNQALHDPVPFANASTDGSSASREVLCMQGDLAILPGLNLNQLLLQIYRNMTSSNQYRQKPGKSRIFGTEIMDLIEEPGVGSLLRKLDLPEVDQSWQYLAAKADNISFCKGLGQALEPRDKDPNHTCGCDAIPSNRSLLVAHSLCVERLLMRESINLNALQNSIVNLDDGKVWFMENWPFDTCSHHPEEDYWTAANISLQRISKPKLLLLALT</sequence>